<dbReference type="GO" id="GO:0004365">
    <property type="term" value="F:glyceraldehyde-3-phosphate dehydrogenase (NAD+) (phosphorylating) activity"/>
    <property type="evidence" value="ECO:0007669"/>
    <property type="project" value="TreeGrafter"/>
</dbReference>
<dbReference type="PANTHER" id="PTHR10836:SF76">
    <property type="entry name" value="GLYCERALDEHYDE-3-PHOSPHATE DEHYDROGENASE-RELATED"/>
    <property type="match status" value="1"/>
</dbReference>
<evidence type="ECO:0000313" key="5">
    <source>
        <dbReference type="Proteomes" id="UP000243579"/>
    </source>
</evidence>
<dbReference type="PRINTS" id="PR00078">
    <property type="entry name" value="G3PDHDRGNASE"/>
</dbReference>
<evidence type="ECO:0000256" key="1">
    <source>
        <dbReference type="ARBA" id="ARBA00007406"/>
    </source>
</evidence>
<accession>A0A1V9ZS43</accession>
<dbReference type="OrthoDB" id="1152826at2759"/>
<dbReference type="InterPro" id="IPR020830">
    <property type="entry name" value="GlycerAld_3-P_DH_AS"/>
</dbReference>
<keyword evidence="2" id="KW-0560">Oxidoreductase</keyword>
<evidence type="ECO:0000259" key="3">
    <source>
        <dbReference type="Pfam" id="PF02800"/>
    </source>
</evidence>
<dbReference type="GO" id="GO:0006096">
    <property type="term" value="P:glycolytic process"/>
    <property type="evidence" value="ECO:0007669"/>
    <property type="project" value="TreeGrafter"/>
</dbReference>
<reference evidence="4 5" key="1">
    <citation type="journal article" date="2014" name="Genome Biol. Evol.">
        <title>The secreted proteins of Achlya hypogyna and Thraustotheca clavata identify the ancestral oomycete secretome and reveal gene acquisitions by horizontal gene transfer.</title>
        <authorList>
            <person name="Misner I."/>
            <person name="Blouin N."/>
            <person name="Leonard G."/>
            <person name="Richards T.A."/>
            <person name="Lane C.E."/>
        </authorList>
    </citation>
    <scope>NUCLEOTIDE SEQUENCE [LARGE SCALE GENOMIC DNA]</scope>
    <source>
        <strain evidence="4 5">ATCC 48635</strain>
    </source>
</reference>
<name>A0A1V9ZS43_ACHHY</name>
<dbReference type="Pfam" id="PF02800">
    <property type="entry name" value="Gp_dh_C"/>
    <property type="match status" value="1"/>
</dbReference>
<feature type="domain" description="Glyceraldehyde 3-phosphate dehydrogenase catalytic" evidence="3">
    <location>
        <begin position="51"/>
        <end position="129"/>
    </location>
</feature>
<gene>
    <name evidence="4" type="ORF">ACHHYP_02225</name>
</gene>
<dbReference type="InterPro" id="IPR036291">
    <property type="entry name" value="NAD(P)-bd_dom_sf"/>
</dbReference>
<dbReference type="InterPro" id="IPR020829">
    <property type="entry name" value="GlycerAld_3-P_DH_cat"/>
</dbReference>
<dbReference type="AlphaFoldDB" id="A0A1V9ZS43"/>
<evidence type="ECO:0000313" key="4">
    <source>
        <dbReference type="EMBL" id="OQS00862.1"/>
    </source>
</evidence>
<dbReference type="Gene3D" id="3.30.360.10">
    <property type="entry name" value="Dihydrodipicolinate Reductase, domain 2"/>
    <property type="match status" value="2"/>
</dbReference>
<evidence type="ECO:0000256" key="2">
    <source>
        <dbReference type="ARBA" id="ARBA00023002"/>
    </source>
</evidence>
<dbReference type="Proteomes" id="UP000243579">
    <property type="component" value="Unassembled WGS sequence"/>
</dbReference>
<dbReference type="SUPFAM" id="SSF55347">
    <property type="entry name" value="Glyceraldehyde-3-phosphate dehydrogenase-like, C-terminal domain"/>
    <property type="match status" value="1"/>
</dbReference>
<comment type="similarity">
    <text evidence="1">Belongs to the glyceraldehyde-3-phosphate dehydrogenase family.</text>
</comment>
<dbReference type="STRING" id="1202772.A0A1V9ZS43"/>
<dbReference type="GO" id="GO:0005829">
    <property type="term" value="C:cytosol"/>
    <property type="evidence" value="ECO:0007669"/>
    <property type="project" value="TreeGrafter"/>
</dbReference>
<proteinExistence type="inferred from homology"/>
<keyword evidence="5" id="KW-1185">Reference proteome</keyword>
<dbReference type="PROSITE" id="PS00071">
    <property type="entry name" value="GAPDH"/>
    <property type="match status" value="1"/>
</dbReference>
<organism evidence="4 5">
    <name type="scientific">Achlya hypogyna</name>
    <name type="common">Oomycete</name>
    <name type="synonym">Protoachlya hypogyna</name>
    <dbReference type="NCBI Taxonomy" id="1202772"/>
    <lineage>
        <taxon>Eukaryota</taxon>
        <taxon>Sar</taxon>
        <taxon>Stramenopiles</taxon>
        <taxon>Oomycota</taxon>
        <taxon>Saprolegniomycetes</taxon>
        <taxon>Saprolegniales</taxon>
        <taxon>Achlyaceae</taxon>
        <taxon>Achlya</taxon>
    </lineage>
</organism>
<protein>
    <submittedName>
        <fullName evidence="4">Glyceraldehyde-3-phosphate dehydrogenase</fullName>
    </submittedName>
</protein>
<dbReference type="PANTHER" id="PTHR10836">
    <property type="entry name" value="GLYCERALDEHYDE 3-PHOSPHATE DEHYDROGENASE"/>
    <property type="match status" value="1"/>
</dbReference>
<dbReference type="InterPro" id="IPR020831">
    <property type="entry name" value="GlycerAld/Erythrose_P_DH"/>
</dbReference>
<sequence length="180" mass="18979">MAHHINGGCKNFIILAPHKNITPMYEIGVSHDKYGGSALVVSNASCTTNCLAPLAKVIHDKMGILEGLMTSDAVTACQLKVDGPSRCGKGWRAGRIAGANIIPGSTGATKAVLPGLNGKLMGMTFHVPARRFCLGQASSIFDANAYIALNDNFVKLVSGYDSEWGYSNRVGIASHMEAVD</sequence>
<dbReference type="EMBL" id="JNBR01000021">
    <property type="protein sequence ID" value="OQS00862.1"/>
    <property type="molecule type" value="Genomic_DNA"/>
</dbReference>
<comment type="caution">
    <text evidence="4">The sequence shown here is derived from an EMBL/GenBank/DDBJ whole genome shotgun (WGS) entry which is preliminary data.</text>
</comment>
<dbReference type="SUPFAM" id="SSF51735">
    <property type="entry name" value="NAD(P)-binding Rossmann-fold domains"/>
    <property type="match status" value="1"/>
</dbReference>